<keyword evidence="6 10" id="KW-0472">Membrane</keyword>
<dbReference type="SUPFAM" id="SSF81324">
    <property type="entry name" value="Voltage-gated potassium channels"/>
    <property type="match status" value="2"/>
</dbReference>
<evidence type="ECO:0000256" key="4">
    <source>
        <dbReference type="ARBA" id="ARBA00022989"/>
    </source>
</evidence>
<evidence type="ECO:0000256" key="2">
    <source>
        <dbReference type="ARBA" id="ARBA00022448"/>
    </source>
</evidence>
<feature type="transmembrane region" description="Helical" evidence="10">
    <location>
        <begin position="693"/>
        <end position="714"/>
    </location>
</feature>
<dbReference type="AlphaFoldDB" id="A0A815FWD2"/>
<evidence type="ECO:0000256" key="3">
    <source>
        <dbReference type="ARBA" id="ARBA00022692"/>
    </source>
</evidence>
<feature type="transmembrane region" description="Helical" evidence="10">
    <location>
        <begin position="198"/>
        <end position="220"/>
    </location>
</feature>
<evidence type="ECO:0000256" key="5">
    <source>
        <dbReference type="ARBA" id="ARBA00023065"/>
    </source>
</evidence>
<dbReference type="InterPro" id="IPR013099">
    <property type="entry name" value="K_chnl_dom"/>
</dbReference>
<evidence type="ECO:0000256" key="7">
    <source>
        <dbReference type="ARBA" id="ARBA00023303"/>
    </source>
</evidence>
<evidence type="ECO:0000256" key="6">
    <source>
        <dbReference type="ARBA" id="ARBA00023136"/>
    </source>
</evidence>
<evidence type="ECO:0000259" key="11">
    <source>
        <dbReference type="Pfam" id="PF07885"/>
    </source>
</evidence>
<feature type="compositionally biased region" description="Polar residues" evidence="9">
    <location>
        <begin position="558"/>
        <end position="567"/>
    </location>
</feature>
<dbReference type="GO" id="GO:0022841">
    <property type="term" value="F:potassium ion leak channel activity"/>
    <property type="evidence" value="ECO:0007669"/>
    <property type="project" value="TreeGrafter"/>
</dbReference>
<dbReference type="PRINTS" id="PR01333">
    <property type="entry name" value="2POREKCHANEL"/>
</dbReference>
<evidence type="ECO:0000256" key="10">
    <source>
        <dbReference type="SAM" id="Phobius"/>
    </source>
</evidence>
<dbReference type="GO" id="GO:0030322">
    <property type="term" value="P:stabilization of membrane potential"/>
    <property type="evidence" value="ECO:0007669"/>
    <property type="project" value="TreeGrafter"/>
</dbReference>
<organism evidence="12 13">
    <name type="scientific">Adineta ricciae</name>
    <name type="common">Rotifer</name>
    <dbReference type="NCBI Taxonomy" id="249248"/>
    <lineage>
        <taxon>Eukaryota</taxon>
        <taxon>Metazoa</taxon>
        <taxon>Spiralia</taxon>
        <taxon>Gnathifera</taxon>
        <taxon>Rotifera</taxon>
        <taxon>Eurotatoria</taxon>
        <taxon>Bdelloidea</taxon>
        <taxon>Adinetida</taxon>
        <taxon>Adinetidae</taxon>
        <taxon>Adineta</taxon>
    </lineage>
</organism>
<feature type="transmembrane region" description="Helical" evidence="10">
    <location>
        <begin position="633"/>
        <end position="654"/>
    </location>
</feature>
<comment type="similarity">
    <text evidence="8">Belongs to the two pore domain potassium channel (TC 1.A.1.8) family.</text>
</comment>
<keyword evidence="2 8" id="KW-0813">Transport</keyword>
<evidence type="ECO:0000313" key="12">
    <source>
        <dbReference type="EMBL" id="CAF1330776.1"/>
    </source>
</evidence>
<evidence type="ECO:0000256" key="1">
    <source>
        <dbReference type="ARBA" id="ARBA00004141"/>
    </source>
</evidence>
<feature type="region of interest" description="Disordered" evidence="9">
    <location>
        <begin position="558"/>
        <end position="584"/>
    </location>
</feature>
<evidence type="ECO:0000256" key="9">
    <source>
        <dbReference type="SAM" id="MobiDB-lite"/>
    </source>
</evidence>
<evidence type="ECO:0000256" key="8">
    <source>
        <dbReference type="RuleBase" id="RU003857"/>
    </source>
</evidence>
<comment type="caution">
    <text evidence="12">The sequence shown here is derived from an EMBL/GenBank/DDBJ whole genome shotgun (WGS) entry which is preliminary data.</text>
</comment>
<feature type="region of interest" description="Disordered" evidence="9">
    <location>
        <begin position="295"/>
        <end position="321"/>
    </location>
</feature>
<dbReference type="InterPro" id="IPR003280">
    <property type="entry name" value="2pore_dom_K_chnl"/>
</dbReference>
<keyword evidence="3 8" id="KW-0812">Transmembrane</keyword>
<feature type="transmembrane region" description="Helical" evidence="10">
    <location>
        <begin position="59"/>
        <end position="79"/>
    </location>
</feature>
<dbReference type="OrthoDB" id="297496at2759"/>
<feature type="transmembrane region" description="Helical" evidence="10">
    <location>
        <begin position="156"/>
        <end position="177"/>
    </location>
</feature>
<feature type="domain" description="Potassium channel" evidence="11">
    <location>
        <begin position="640"/>
        <end position="718"/>
    </location>
</feature>
<dbReference type="Pfam" id="PF07885">
    <property type="entry name" value="Ion_trans_2"/>
    <property type="match status" value="2"/>
</dbReference>
<protein>
    <recommendedName>
        <fullName evidence="11">Potassium channel domain-containing protein</fullName>
    </recommendedName>
</protein>
<proteinExistence type="inferred from homology"/>
<dbReference type="PANTHER" id="PTHR11003:SF334">
    <property type="entry name" value="FI03418P"/>
    <property type="match status" value="1"/>
</dbReference>
<sequence length="734" mass="82268">MRTGQVFVIYRSTTVTTTKTKMHRRPAKGSSTTGDQRICTKDNCLTCCKKFTAFMFSRVGLFFVMIGYVALGGGLFQALEAGNEQMMRQSMSEELNSTLYKLWNVILRVNSFPYHDKKGNFTLNATQELEKFEATVRQQVRKGFDGRTGPDAATDWNYFGAILYAVTLVSTIGTLKGENIDLRLADSLGYGHITTKTVYGKIATILYSAFGVPLMMLFVANIGSTMAKMFTFVFSRLTTIFCCRWRNKKRRKSFRIRVSTNQSAITLDEKPILKSNIKLPTLETKPTVDDQLLKSSSSINIDSPPTPPTSETRTPPLDPKLLPADVRLNLLTGVPTEMTKSHSVTSSTNSVSNRPKDALSRINDLIKQSSVHDNDDQAADNVIHDNKRLSLPSTDQQVVNEANSIQFYINETEKLTNNLENSIHSSTLNKTVPEKINITNLDDIDVQQIPTPDVTLPSPETTNPNGSTIAAENDIQKSAAKKKLKRSKSELTHNRKIRVQSPNTSETAVTDDREPVKSCRRRFFLRRLKKQSALDDDIHKTSSLEQISIGISNKSVSNLPRKSQSFNEGLRSLSPPPEYEESATLDITPSPTVTWKADHDLHSTKLPFEYPTHQQLDEEEEEFYEDEQMSVPLLVTVFVIPLYLTLGAILFNIWEKWGFLNSFYFCFITLTTIGFGDFVPGSSLTVSAAKEKLISAALYILLGLVLIAMCFNLMKEQLSQKVKQVAGKWGISEF</sequence>
<keyword evidence="5 8" id="KW-0406">Ion transport</keyword>
<reference evidence="12" key="1">
    <citation type="submission" date="2021-02" db="EMBL/GenBank/DDBJ databases">
        <authorList>
            <person name="Nowell W R."/>
        </authorList>
    </citation>
    <scope>NUCLEOTIDE SEQUENCE</scope>
</reference>
<dbReference type="EMBL" id="CAJNOJ010000244">
    <property type="protein sequence ID" value="CAF1330776.1"/>
    <property type="molecule type" value="Genomic_DNA"/>
</dbReference>
<evidence type="ECO:0000313" key="13">
    <source>
        <dbReference type="Proteomes" id="UP000663852"/>
    </source>
</evidence>
<dbReference type="Proteomes" id="UP000663852">
    <property type="component" value="Unassembled WGS sequence"/>
</dbReference>
<gene>
    <name evidence="12" type="ORF">EDS130_LOCUS32175</name>
</gene>
<dbReference type="Gene3D" id="1.10.287.70">
    <property type="match status" value="2"/>
</dbReference>
<accession>A0A815FWD2</accession>
<dbReference type="GO" id="GO:0005886">
    <property type="term" value="C:plasma membrane"/>
    <property type="evidence" value="ECO:0007669"/>
    <property type="project" value="TreeGrafter"/>
</dbReference>
<feature type="transmembrane region" description="Helical" evidence="10">
    <location>
        <begin position="660"/>
        <end position="681"/>
    </location>
</feature>
<comment type="subcellular location">
    <subcellularLocation>
        <location evidence="1">Membrane</location>
        <topology evidence="1">Multi-pass membrane protein</topology>
    </subcellularLocation>
</comment>
<feature type="domain" description="Potassium channel" evidence="11">
    <location>
        <begin position="188"/>
        <end position="227"/>
    </location>
</feature>
<dbReference type="GO" id="GO:0015271">
    <property type="term" value="F:outward rectifier potassium channel activity"/>
    <property type="evidence" value="ECO:0007669"/>
    <property type="project" value="TreeGrafter"/>
</dbReference>
<dbReference type="PANTHER" id="PTHR11003">
    <property type="entry name" value="POTASSIUM CHANNEL, SUBFAMILY K"/>
    <property type="match status" value="1"/>
</dbReference>
<keyword evidence="7 8" id="KW-0407">Ion channel</keyword>
<name>A0A815FWD2_ADIRI</name>
<keyword evidence="4 10" id="KW-1133">Transmembrane helix</keyword>